<dbReference type="EMBL" id="JOJP01000001">
    <property type="protein sequence ID" value="KEI70106.1"/>
    <property type="molecule type" value="Genomic_DNA"/>
</dbReference>
<evidence type="ECO:0000256" key="2">
    <source>
        <dbReference type="ARBA" id="ARBA00006434"/>
    </source>
</evidence>
<dbReference type="InterPro" id="IPR038377">
    <property type="entry name" value="Na/Glc_symporter_sf"/>
</dbReference>
<evidence type="ECO:0000256" key="4">
    <source>
        <dbReference type="ARBA" id="ARBA00022475"/>
    </source>
</evidence>
<dbReference type="eggNOG" id="COG0591">
    <property type="taxonomic scope" value="Bacteria"/>
</dbReference>
<keyword evidence="4" id="KW-1003">Cell membrane</keyword>
<feature type="transmembrane region" description="Helical" evidence="11">
    <location>
        <begin position="392"/>
        <end position="412"/>
    </location>
</feature>
<dbReference type="PROSITE" id="PS00456">
    <property type="entry name" value="NA_SOLUT_SYMP_1"/>
    <property type="match status" value="1"/>
</dbReference>
<feature type="transmembrane region" description="Helical" evidence="11">
    <location>
        <begin position="447"/>
        <end position="466"/>
    </location>
</feature>
<evidence type="ECO:0000313" key="12">
    <source>
        <dbReference type="EMBL" id="KEI70106.1"/>
    </source>
</evidence>
<feature type="transmembrane region" description="Helical" evidence="11">
    <location>
        <begin position="307"/>
        <end position="329"/>
    </location>
</feature>
<evidence type="ECO:0000313" key="13">
    <source>
        <dbReference type="Proteomes" id="UP000027997"/>
    </source>
</evidence>
<keyword evidence="9" id="KW-0915">Sodium</keyword>
<evidence type="ECO:0000256" key="11">
    <source>
        <dbReference type="SAM" id="Phobius"/>
    </source>
</evidence>
<dbReference type="InterPro" id="IPR001734">
    <property type="entry name" value="Na/solute_symporter"/>
</dbReference>
<dbReference type="GO" id="GO:0015293">
    <property type="term" value="F:symporter activity"/>
    <property type="evidence" value="ECO:0007669"/>
    <property type="project" value="UniProtKB-KW"/>
</dbReference>
<dbReference type="GO" id="GO:0006814">
    <property type="term" value="P:sodium ion transport"/>
    <property type="evidence" value="ECO:0007669"/>
    <property type="project" value="UniProtKB-KW"/>
</dbReference>
<dbReference type="PANTHER" id="PTHR48086">
    <property type="entry name" value="SODIUM/PROLINE SYMPORTER-RELATED"/>
    <property type="match status" value="1"/>
</dbReference>
<dbReference type="InterPro" id="IPR050277">
    <property type="entry name" value="Sodium:Solute_Symporter"/>
</dbReference>
<keyword evidence="3" id="KW-0813">Transport</keyword>
<keyword evidence="9" id="KW-0406">Ion transport</keyword>
<dbReference type="NCBIfam" id="TIGR00813">
    <property type="entry name" value="sss"/>
    <property type="match status" value="1"/>
</dbReference>
<evidence type="ECO:0000256" key="5">
    <source>
        <dbReference type="ARBA" id="ARBA00022692"/>
    </source>
</evidence>
<dbReference type="InterPro" id="IPR018212">
    <property type="entry name" value="Na/solute_symporter_CS"/>
</dbReference>
<dbReference type="AlphaFoldDB" id="A0A081K7I0"/>
<keyword evidence="5 11" id="KW-0812">Transmembrane</keyword>
<dbReference type="STRING" id="305900.GV64_04500"/>
<keyword evidence="8 11" id="KW-0472">Membrane</keyword>
<feature type="transmembrane region" description="Helical" evidence="11">
    <location>
        <begin position="184"/>
        <end position="202"/>
    </location>
</feature>
<sequence>MSLNLDGQTIVLLIVLGYLLVLIGIGIYSTRKIQSSEDFLVAGRRLGPFLIAGTLAATEIGGGSSLGVVEKAYGDWGLSSLWYVATMGVTFTIIAIVAPMLRKAMVKTIPEFFRRRYDRHSALFTSIIMTLPLIGLTAVQFIASGVILSVIMGLDYQTSVAVVAVVVIIYSIMGGLWSVSLTDFFQMLMIVFGMLAVLPYSLDMVGGWNMVVETLPAKSMSLTEGIGWPTILSLIFIYTASFICGQEVTQRLYAAKNGKTALLGSLFAGVLFFAFALIPASLGVIAKAMVELGILDATDILENGARYVLPTLAVQVMPPVLVGVLFAGITSATMSSASSDLLGAGSIFANDIYKIYLNPKASQKQLLNVARFTMLIFGVFALVIAVMNTSAIISILMFSFSLRAGGVLVPYLLGHFYKKGSKQATWASLFLGTLGILAVQYDWINFFGLDGIFLGLLMSFVSYMVISHLYPGNGLTIENWGEEAVEETTEEEKAINLQPKHS</sequence>
<dbReference type="Proteomes" id="UP000027997">
    <property type="component" value="Unassembled WGS sequence"/>
</dbReference>
<dbReference type="Gene3D" id="1.20.1730.10">
    <property type="entry name" value="Sodium/glucose cotransporter"/>
    <property type="match status" value="1"/>
</dbReference>
<dbReference type="GO" id="GO:0005886">
    <property type="term" value="C:plasma membrane"/>
    <property type="evidence" value="ECO:0007669"/>
    <property type="project" value="TreeGrafter"/>
</dbReference>
<dbReference type="PANTHER" id="PTHR48086:SF7">
    <property type="entry name" value="SODIUM-SOLUTE SYMPORTER-RELATED"/>
    <property type="match status" value="1"/>
</dbReference>
<proteinExistence type="inferred from homology"/>
<comment type="subcellular location">
    <subcellularLocation>
        <location evidence="1">Membrane</location>
        <topology evidence="1">Multi-pass membrane protein</topology>
    </subcellularLocation>
</comment>
<feature type="transmembrane region" description="Helical" evidence="11">
    <location>
        <begin position="226"/>
        <end position="245"/>
    </location>
</feature>
<protein>
    <submittedName>
        <fullName evidence="12">Sodium:solute symporter</fullName>
    </submittedName>
</protein>
<evidence type="ECO:0000256" key="3">
    <source>
        <dbReference type="ARBA" id="ARBA00022448"/>
    </source>
</evidence>
<dbReference type="PROSITE" id="PS50283">
    <property type="entry name" value="NA_SOLUT_SYMP_3"/>
    <property type="match status" value="1"/>
</dbReference>
<feature type="transmembrane region" description="Helical" evidence="11">
    <location>
        <begin position="122"/>
        <end position="152"/>
    </location>
</feature>
<keyword evidence="13" id="KW-1185">Reference proteome</keyword>
<dbReference type="GO" id="GO:0046942">
    <property type="term" value="P:carboxylic acid transport"/>
    <property type="evidence" value="ECO:0007669"/>
    <property type="project" value="UniProtKB-ARBA"/>
</dbReference>
<feature type="transmembrane region" description="Helical" evidence="11">
    <location>
        <begin position="366"/>
        <end position="386"/>
    </location>
</feature>
<feature type="transmembrane region" description="Helical" evidence="11">
    <location>
        <begin position="424"/>
        <end position="441"/>
    </location>
</feature>
<reference evidence="12 13" key="1">
    <citation type="submission" date="2014-06" db="EMBL/GenBank/DDBJ databases">
        <title>Whole Genome Sequences of Three Symbiotic Endozoicomonas Bacteria.</title>
        <authorList>
            <person name="Neave M.J."/>
            <person name="Apprill A."/>
            <person name="Voolstra C.R."/>
        </authorList>
    </citation>
    <scope>NUCLEOTIDE SEQUENCE [LARGE SCALE GENOMIC DNA]</scope>
    <source>
        <strain evidence="12 13">DSM 22380</strain>
    </source>
</reference>
<dbReference type="RefSeq" id="WP_020584154.1">
    <property type="nucleotide sequence ID" value="NZ_JOJP01000001.1"/>
</dbReference>
<feature type="transmembrane region" description="Helical" evidence="11">
    <location>
        <begin position="6"/>
        <end position="28"/>
    </location>
</feature>
<evidence type="ECO:0000256" key="8">
    <source>
        <dbReference type="ARBA" id="ARBA00023136"/>
    </source>
</evidence>
<evidence type="ECO:0000256" key="1">
    <source>
        <dbReference type="ARBA" id="ARBA00004141"/>
    </source>
</evidence>
<feature type="transmembrane region" description="Helical" evidence="11">
    <location>
        <begin position="158"/>
        <end position="177"/>
    </location>
</feature>
<evidence type="ECO:0000256" key="9">
    <source>
        <dbReference type="ARBA" id="ARBA00023201"/>
    </source>
</evidence>
<accession>A0A081K7I0</accession>
<dbReference type="CDD" id="cd10322">
    <property type="entry name" value="SLC5sbd"/>
    <property type="match status" value="1"/>
</dbReference>
<dbReference type="Pfam" id="PF00474">
    <property type="entry name" value="SSF"/>
    <property type="match status" value="1"/>
</dbReference>
<feature type="transmembrane region" description="Helical" evidence="11">
    <location>
        <begin position="81"/>
        <end position="101"/>
    </location>
</feature>
<keyword evidence="6" id="KW-0769">Symport</keyword>
<comment type="similarity">
    <text evidence="2 10">Belongs to the sodium:solute symporter (SSF) (TC 2.A.21) family.</text>
</comment>
<evidence type="ECO:0000256" key="10">
    <source>
        <dbReference type="RuleBase" id="RU362091"/>
    </source>
</evidence>
<organism evidence="12 13">
    <name type="scientific">Endozoicomonas elysicola</name>
    <dbReference type="NCBI Taxonomy" id="305900"/>
    <lineage>
        <taxon>Bacteria</taxon>
        <taxon>Pseudomonadati</taxon>
        <taxon>Pseudomonadota</taxon>
        <taxon>Gammaproteobacteria</taxon>
        <taxon>Oceanospirillales</taxon>
        <taxon>Endozoicomonadaceae</taxon>
        <taxon>Endozoicomonas</taxon>
    </lineage>
</organism>
<keyword evidence="9" id="KW-0739">Sodium transport</keyword>
<keyword evidence="7 11" id="KW-1133">Transmembrane helix</keyword>
<gene>
    <name evidence="12" type="ORF">GV64_04500</name>
</gene>
<evidence type="ECO:0000256" key="7">
    <source>
        <dbReference type="ARBA" id="ARBA00022989"/>
    </source>
</evidence>
<feature type="transmembrane region" description="Helical" evidence="11">
    <location>
        <begin position="266"/>
        <end position="287"/>
    </location>
</feature>
<name>A0A081K7I0_9GAMM</name>
<evidence type="ECO:0000256" key="6">
    <source>
        <dbReference type="ARBA" id="ARBA00022847"/>
    </source>
</evidence>
<feature type="transmembrane region" description="Helical" evidence="11">
    <location>
        <begin position="49"/>
        <end position="69"/>
    </location>
</feature>
<comment type="caution">
    <text evidence="12">The sequence shown here is derived from an EMBL/GenBank/DDBJ whole genome shotgun (WGS) entry which is preliminary data.</text>
</comment>